<dbReference type="AlphaFoldDB" id="A0A3M7FZL4"/>
<dbReference type="InterPro" id="IPR053029">
    <property type="entry name" value="RNA_pol_I-specific_init_factor"/>
</dbReference>
<dbReference type="PANTHER" id="PTHR28244">
    <property type="entry name" value="RNA POLYMERASE I-SPECIFIC TRANSCRIPTION INITIATION FACTOR RRN11"/>
    <property type="match status" value="1"/>
</dbReference>
<feature type="compositionally biased region" description="Polar residues" evidence="1">
    <location>
        <begin position="296"/>
        <end position="306"/>
    </location>
</feature>
<evidence type="ECO:0008006" key="4">
    <source>
        <dbReference type="Google" id="ProtNLM"/>
    </source>
</evidence>
<organism evidence="2 3">
    <name type="scientific">Hortaea werneckii</name>
    <name type="common">Black yeast</name>
    <name type="synonym">Cladosporium werneckii</name>
    <dbReference type="NCBI Taxonomy" id="91943"/>
    <lineage>
        <taxon>Eukaryota</taxon>
        <taxon>Fungi</taxon>
        <taxon>Dikarya</taxon>
        <taxon>Ascomycota</taxon>
        <taxon>Pezizomycotina</taxon>
        <taxon>Dothideomycetes</taxon>
        <taxon>Dothideomycetidae</taxon>
        <taxon>Mycosphaerellales</taxon>
        <taxon>Teratosphaeriaceae</taxon>
        <taxon>Hortaea</taxon>
    </lineage>
</organism>
<dbReference type="PANTHER" id="PTHR28244:SF1">
    <property type="entry name" value="RNA POLYMERASE I-SPECIFIC TRANSCRIPTION INITIATION FACTOR RRN11"/>
    <property type="match status" value="1"/>
</dbReference>
<feature type="compositionally biased region" description="Acidic residues" evidence="1">
    <location>
        <begin position="37"/>
        <end position="47"/>
    </location>
</feature>
<dbReference type="EMBL" id="QWIR01000014">
    <property type="protein sequence ID" value="RMY94328.1"/>
    <property type="molecule type" value="Genomic_DNA"/>
</dbReference>
<proteinExistence type="predicted"/>
<dbReference type="Pfam" id="PF04090">
    <property type="entry name" value="Rrn11"/>
    <property type="match status" value="1"/>
</dbReference>
<feature type="region of interest" description="Disordered" evidence="1">
    <location>
        <begin position="191"/>
        <end position="231"/>
    </location>
</feature>
<feature type="compositionally biased region" description="Basic and acidic residues" evidence="1">
    <location>
        <begin position="26"/>
        <end position="36"/>
    </location>
</feature>
<feature type="region of interest" description="Disordered" evidence="1">
    <location>
        <begin position="1"/>
        <end position="99"/>
    </location>
</feature>
<dbReference type="OrthoDB" id="2159786at2759"/>
<dbReference type="InterPro" id="IPR007224">
    <property type="entry name" value="TIF_Rrn11"/>
</dbReference>
<accession>A0A3M7FZL4</accession>
<reference evidence="2 3" key="1">
    <citation type="journal article" date="2018" name="BMC Genomics">
        <title>Genomic evidence for intraspecific hybridization in a clonal and extremely halotolerant yeast.</title>
        <authorList>
            <person name="Gostincar C."/>
            <person name="Stajich J.E."/>
            <person name="Zupancic J."/>
            <person name="Zalar P."/>
            <person name="Gunde-Cimerman N."/>
        </authorList>
    </citation>
    <scope>NUCLEOTIDE SEQUENCE [LARGE SCALE GENOMIC DNA]</scope>
    <source>
        <strain evidence="2 3">EXF-2788</strain>
    </source>
</reference>
<evidence type="ECO:0000256" key="1">
    <source>
        <dbReference type="SAM" id="MobiDB-lite"/>
    </source>
</evidence>
<feature type="compositionally biased region" description="Basic and acidic residues" evidence="1">
    <location>
        <begin position="286"/>
        <end position="295"/>
    </location>
</feature>
<dbReference type="GO" id="GO:0070860">
    <property type="term" value="C:RNA polymerase I core factor complex"/>
    <property type="evidence" value="ECO:0007669"/>
    <property type="project" value="TreeGrafter"/>
</dbReference>
<evidence type="ECO:0000313" key="2">
    <source>
        <dbReference type="EMBL" id="RMY94328.1"/>
    </source>
</evidence>
<dbReference type="GO" id="GO:0042790">
    <property type="term" value="P:nucleolar large rRNA transcription by RNA polymerase I"/>
    <property type="evidence" value="ECO:0007669"/>
    <property type="project" value="TreeGrafter"/>
</dbReference>
<name>A0A3M7FZL4_HORWE</name>
<evidence type="ECO:0000313" key="3">
    <source>
        <dbReference type="Proteomes" id="UP000268823"/>
    </source>
</evidence>
<protein>
    <recommendedName>
        <fullName evidence="4">Transcription factor domain-containing protein</fullName>
    </recommendedName>
</protein>
<gene>
    <name evidence="2" type="ORF">D0861_01414</name>
</gene>
<feature type="region of interest" description="Disordered" evidence="1">
    <location>
        <begin position="286"/>
        <end position="312"/>
    </location>
</feature>
<dbReference type="GO" id="GO:0001164">
    <property type="term" value="F:RNA polymerase I core promoter sequence-specific DNA binding"/>
    <property type="evidence" value="ECO:0007669"/>
    <property type="project" value="InterPro"/>
</dbReference>
<sequence>MFTPVYRPSDGQQGFLARHRKREQKRKRDEDDHDSSADDDDDDDDEAANPAHPSGYGRSGRVSSFLPVNRTEPYHVAGHSRQAPLPSFPFPHAPPIDRARYHEPGVEKELTTLNPPLFLPKDPINDGINSSKRRHADNITTILHRCMLQGDWQRAVRAWGLLLRTEIAGRGTDVRQNGRWGIGAELLLRRDQQLPPTHRTTRFPGSRDVGENTDDAGTHAEPSAAPDEPVFSDQGFRLAKDYYERLILQYPHLPRSGHSSVNAVVFYPALFNIWIFEVQDRSKRAHQSLETRRENSSPASEPSNLSHDNEGQTAIRRQELQEGLPIAQRMDDLMLSPPYDASLPLLQLRGMVGLWLADLHRMIADAASSEDGTDGNVNVQQSRDQEAREKEKAVHFLRKAKNAGAELSKATLDAIESS</sequence>
<dbReference type="GO" id="GO:0001181">
    <property type="term" value="F:RNA polymerase I general transcription initiation factor activity"/>
    <property type="evidence" value="ECO:0007669"/>
    <property type="project" value="InterPro"/>
</dbReference>
<dbReference type="GO" id="GO:0017025">
    <property type="term" value="F:TBP-class protein binding"/>
    <property type="evidence" value="ECO:0007669"/>
    <property type="project" value="TreeGrafter"/>
</dbReference>
<dbReference type="Proteomes" id="UP000268823">
    <property type="component" value="Unassembled WGS sequence"/>
</dbReference>
<comment type="caution">
    <text evidence="2">The sequence shown here is derived from an EMBL/GenBank/DDBJ whole genome shotgun (WGS) entry which is preliminary data.</text>
</comment>
<feature type="region of interest" description="Disordered" evidence="1">
    <location>
        <begin position="368"/>
        <end position="391"/>
    </location>
</feature>
<dbReference type="VEuPathDB" id="FungiDB:BTJ68_11858"/>